<accession>A0A7R7IE72</accession>
<gene>
    <name evidence="1" type="ORF">bsdtb5_29810</name>
</gene>
<keyword evidence="2" id="KW-1185">Reference proteome</keyword>
<dbReference type="EMBL" id="AP024169">
    <property type="protein sequence ID" value="BCN31686.1"/>
    <property type="molecule type" value="Genomic_DNA"/>
</dbReference>
<dbReference type="Proteomes" id="UP000595897">
    <property type="component" value="Chromosome"/>
</dbReference>
<organism evidence="1 2">
    <name type="scientific">Anaeromicropila herbilytica</name>
    <dbReference type="NCBI Taxonomy" id="2785025"/>
    <lineage>
        <taxon>Bacteria</taxon>
        <taxon>Bacillati</taxon>
        <taxon>Bacillota</taxon>
        <taxon>Clostridia</taxon>
        <taxon>Lachnospirales</taxon>
        <taxon>Lachnospiraceae</taxon>
        <taxon>Anaeromicropila</taxon>
    </lineage>
</organism>
<proteinExistence type="predicted"/>
<dbReference type="KEGG" id="ahb:bsdtb5_29810"/>
<dbReference type="RefSeq" id="WP_271712788.1">
    <property type="nucleotide sequence ID" value="NZ_AP024169.1"/>
</dbReference>
<reference evidence="1 2" key="1">
    <citation type="submission" date="2020-11" db="EMBL/GenBank/DDBJ databases">
        <title>Draft genome sequencing of a Lachnospiraceae strain isolated from anoxic soil subjected to BSD treatment.</title>
        <authorList>
            <person name="Uek A."/>
            <person name="Tonouchi A."/>
        </authorList>
    </citation>
    <scope>NUCLEOTIDE SEQUENCE [LARGE SCALE GENOMIC DNA]</scope>
    <source>
        <strain evidence="1 2">TB5</strain>
    </source>
</reference>
<sequence>MQDILAELERYWVSADRKGIYSIIESIQLYRMDIIGVQQERTFYYHLGNRMFEFAELKMLVDAVLLSIFITVKSSRTH</sequence>
<evidence type="ECO:0000313" key="1">
    <source>
        <dbReference type="EMBL" id="BCN31686.1"/>
    </source>
</evidence>
<name>A0A7R7IE72_9FIRM</name>
<evidence type="ECO:0000313" key="2">
    <source>
        <dbReference type="Proteomes" id="UP000595897"/>
    </source>
</evidence>
<protein>
    <submittedName>
        <fullName evidence="1">Uncharacterized protein</fullName>
    </submittedName>
</protein>
<dbReference type="AlphaFoldDB" id="A0A7R7IE72"/>